<dbReference type="EMBL" id="CM056818">
    <property type="protein sequence ID" value="KAJ8622263.1"/>
    <property type="molecule type" value="Genomic_DNA"/>
</dbReference>
<accession>A0ACC2KMI9</accession>
<protein>
    <submittedName>
        <fullName evidence="1">Uncharacterized protein</fullName>
    </submittedName>
</protein>
<comment type="caution">
    <text evidence="1">The sequence shown here is derived from an EMBL/GenBank/DDBJ whole genome shotgun (WGS) entry which is preliminary data.</text>
</comment>
<organism evidence="1 2">
    <name type="scientific">Persea americana</name>
    <name type="common">Avocado</name>
    <dbReference type="NCBI Taxonomy" id="3435"/>
    <lineage>
        <taxon>Eukaryota</taxon>
        <taxon>Viridiplantae</taxon>
        <taxon>Streptophyta</taxon>
        <taxon>Embryophyta</taxon>
        <taxon>Tracheophyta</taxon>
        <taxon>Spermatophyta</taxon>
        <taxon>Magnoliopsida</taxon>
        <taxon>Magnoliidae</taxon>
        <taxon>Laurales</taxon>
        <taxon>Lauraceae</taxon>
        <taxon>Persea</taxon>
    </lineage>
</organism>
<evidence type="ECO:0000313" key="2">
    <source>
        <dbReference type="Proteomes" id="UP001234297"/>
    </source>
</evidence>
<keyword evidence="2" id="KW-1185">Reference proteome</keyword>
<name>A0ACC2KMI9_PERAE</name>
<proteinExistence type="predicted"/>
<reference evidence="1 2" key="1">
    <citation type="journal article" date="2022" name="Hortic Res">
        <title>A haplotype resolved chromosomal level avocado genome allows analysis of novel avocado genes.</title>
        <authorList>
            <person name="Nath O."/>
            <person name="Fletcher S.J."/>
            <person name="Hayward A."/>
            <person name="Shaw L.M."/>
            <person name="Masouleh A.K."/>
            <person name="Furtado A."/>
            <person name="Henry R.J."/>
            <person name="Mitter N."/>
        </authorList>
    </citation>
    <scope>NUCLEOTIDE SEQUENCE [LARGE SCALE GENOMIC DNA]</scope>
    <source>
        <strain evidence="2">cv. Hass</strain>
    </source>
</reference>
<gene>
    <name evidence="1" type="ORF">MRB53_030792</name>
</gene>
<dbReference type="Proteomes" id="UP001234297">
    <property type="component" value="Chromosome 10"/>
</dbReference>
<evidence type="ECO:0000313" key="1">
    <source>
        <dbReference type="EMBL" id="KAJ8622263.1"/>
    </source>
</evidence>
<sequence>MLNWNVRFNIALDVASCLEYLHHGTVPPVVHWDIKSSNILLDSSMQPRVTGFGVLRKETLRPHSYKVKGSFGYVDPEYILTRIYTTKSDVYCFGVLLFELIAGRTPKAGLLEYVELAVINTKETVDGRNLLIPGLKTNMTCKSSMAWLL</sequence>